<dbReference type="AlphaFoldDB" id="A0A0F9NZJ3"/>
<dbReference type="EMBL" id="LAZR01007216">
    <property type="protein sequence ID" value="KKM86682.1"/>
    <property type="molecule type" value="Genomic_DNA"/>
</dbReference>
<protein>
    <submittedName>
        <fullName evidence="1">Uncharacterized protein</fullName>
    </submittedName>
</protein>
<accession>A0A0F9NZJ3</accession>
<feature type="non-terminal residue" evidence="1">
    <location>
        <position position="1"/>
    </location>
</feature>
<proteinExistence type="predicted"/>
<reference evidence="1" key="1">
    <citation type="journal article" date="2015" name="Nature">
        <title>Complex archaea that bridge the gap between prokaryotes and eukaryotes.</title>
        <authorList>
            <person name="Spang A."/>
            <person name="Saw J.H."/>
            <person name="Jorgensen S.L."/>
            <person name="Zaremba-Niedzwiedzka K."/>
            <person name="Martijn J."/>
            <person name="Lind A.E."/>
            <person name="van Eijk R."/>
            <person name="Schleper C."/>
            <person name="Guy L."/>
            <person name="Ettema T.J."/>
        </authorList>
    </citation>
    <scope>NUCLEOTIDE SEQUENCE</scope>
</reference>
<name>A0A0F9NZJ3_9ZZZZ</name>
<evidence type="ECO:0000313" key="1">
    <source>
        <dbReference type="EMBL" id="KKM86682.1"/>
    </source>
</evidence>
<comment type="caution">
    <text evidence="1">The sequence shown here is derived from an EMBL/GenBank/DDBJ whole genome shotgun (WGS) entry which is preliminary data.</text>
</comment>
<organism evidence="1">
    <name type="scientific">marine sediment metagenome</name>
    <dbReference type="NCBI Taxonomy" id="412755"/>
    <lineage>
        <taxon>unclassified sequences</taxon>
        <taxon>metagenomes</taxon>
        <taxon>ecological metagenomes</taxon>
    </lineage>
</organism>
<gene>
    <name evidence="1" type="ORF">LCGC14_1276690</name>
</gene>
<sequence>DAGFALGSFILKEPLTIKEIYDKYKALGWDCMVTLSKGIARVNYVKRDICQMQ</sequence>